<feature type="domain" description="Type ISP restriction-modification enzyme LLaBIII C-terminal specificity" evidence="7">
    <location>
        <begin position="742"/>
        <end position="1005"/>
    </location>
</feature>
<evidence type="ECO:0000256" key="1">
    <source>
        <dbReference type="ARBA" id="ARBA00006594"/>
    </source>
</evidence>
<feature type="domain" description="DNA methylase adenine-specific" evidence="6">
    <location>
        <begin position="323"/>
        <end position="534"/>
    </location>
</feature>
<dbReference type="PANTHER" id="PTHR33841">
    <property type="entry name" value="DNA METHYLTRANSFERASE YEEA-RELATED"/>
    <property type="match status" value="1"/>
</dbReference>
<dbReference type="EC" id="2.1.1.72" evidence="2"/>
<evidence type="ECO:0000256" key="5">
    <source>
        <dbReference type="ARBA" id="ARBA00047942"/>
    </source>
</evidence>
<comment type="catalytic activity">
    <reaction evidence="5">
        <text>a 2'-deoxyadenosine in DNA + S-adenosyl-L-methionine = an N(6)-methyl-2'-deoxyadenosine in DNA + S-adenosyl-L-homocysteine + H(+)</text>
        <dbReference type="Rhea" id="RHEA:15197"/>
        <dbReference type="Rhea" id="RHEA-COMP:12418"/>
        <dbReference type="Rhea" id="RHEA-COMP:12419"/>
        <dbReference type="ChEBI" id="CHEBI:15378"/>
        <dbReference type="ChEBI" id="CHEBI:57856"/>
        <dbReference type="ChEBI" id="CHEBI:59789"/>
        <dbReference type="ChEBI" id="CHEBI:90615"/>
        <dbReference type="ChEBI" id="CHEBI:90616"/>
        <dbReference type="EC" id="2.1.1.72"/>
    </reaction>
</comment>
<evidence type="ECO:0000259" key="6">
    <source>
        <dbReference type="Pfam" id="PF02384"/>
    </source>
</evidence>
<dbReference type="InterPro" id="IPR050953">
    <property type="entry name" value="N4_N6_ade-DNA_methylase"/>
</dbReference>
<dbReference type="Gene3D" id="3.40.50.150">
    <property type="entry name" value="Vaccinia Virus protein VP39"/>
    <property type="match status" value="1"/>
</dbReference>
<keyword evidence="4" id="KW-0808">Transferase</keyword>
<reference evidence="8 9" key="1">
    <citation type="submission" date="2020-10" db="EMBL/GenBank/DDBJ databases">
        <title>Campylobacter and Helicobacter PacBio genomes.</title>
        <authorList>
            <person name="Lane C."/>
        </authorList>
    </citation>
    <scope>NUCLEOTIDE SEQUENCE [LARGE SCALE GENOMIC DNA]</scope>
    <source>
        <strain evidence="8 9">2010D-8469</strain>
    </source>
</reference>
<gene>
    <name evidence="8" type="ORF">A0071_03735</name>
</gene>
<keyword evidence="9" id="KW-1185">Reference proteome</keyword>
<evidence type="ECO:0000256" key="3">
    <source>
        <dbReference type="ARBA" id="ARBA00022603"/>
    </source>
</evidence>
<dbReference type="InterPro" id="IPR029063">
    <property type="entry name" value="SAM-dependent_MTases_sf"/>
</dbReference>
<dbReference type="GO" id="GO:0008168">
    <property type="term" value="F:methyltransferase activity"/>
    <property type="evidence" value="ECO:0007669"/>
    <property type="project" value="UniProtKB-KW"/>
</dbReference>
<evidence type="ECO:0000313" key="8">
    <source>
        <dbReference type="EMBL" id="QOR05049.1"/>
    </source>
</evidence>
<accession>A0ABX6TZ41</accession>
<evidence type="ECO:0000256" key="4">
    <source>
        <dbReference type="ARBA" id="ARBA00022679"/>
    </source>
</evidence>
<evidence type="ECO:0000259" key="7">
    <source>
        <dbReference type="Pfam" id="PF18135"/>
    </source>
</evidence>
<evidence type="ECO:0000256" key="2">
    <source>
        <dbReference type="ARBA" id="ARBA00011900"/>
    </source>
</evidence>
<dbReference type="GO" id="GO:0032259">
    <property type="term" value="P:methylation"/>
    <property type="evidence" value="ECO:0007669"/>
    <property type="project" value="UniProtKB-KW"/>
</dbReference>
<dbReference type="RefSeq" id="WP_051521671.1">
    <property type="nucleotide sequence ID" value="NZ_CP063091.1"/>
</dbReference>
<proteinExistence type="inferred from homology"/>
<evidence type="ECO:0000313" key="9">
    <source>
        <dbReference type="Proteomes" id="UP000594874"/>
    </source>
</evidence>
<dbReference type="PANTHER" id="PTHR33841:SF1">
    <property type="entry name" value="DNA METHYLTRANSFERASE A"/>
    <property type="match status" value="1"/>
</dbReference>
<protein>
    <recommendedName>
        <fullName evidence="2">site-specific DNA-methyltransferase (adenine-specific)</fullName>
        <ecNumber evidence="2">2.1.1.72</ecNumber>
    </recommendedName>
</protein>
<dbReference type="Pfam" id="PF02384">
    <property type="entry name" value="N6_Mtase"/>
    <property type="match status" value="1"/>
</dbReference>
<dbReference type="Proteomes" id="UP000594874">
    <property type="component" value="Chromosome"/>
</dbReference>
<comment type="similarity">
    <text evidence="1">Belongs to the N(4)/N(6)-methyltransferase family.</text>
</comment>
<dbReference type="SUPFAM" id="SSF53335">
    <property type="entry name" value="S-adenosyl-L-methionine-dependent methyltransferases"/>
    <property type="match status" value="1"/>
</dbReference>
<dbReference type="PRINTS" id="PR00507">
    <property type="entry name" value="N12N6MTFRASE"/>
</dbReference>
<organism evidence="8 9">
    <name type="scientific">Campylobacter cuniculorum</name>
    <dbReference type="NCBI Taxonomy" id="374106"/>
    <lineage>
        <taxon>Bacteria</taxon>
        <taxon>Pseudomonadati</taxon>
        <taxon>Campylobacterota</taxon>
        <taxon>Epsilonproteobacteria</taxon>
        <taxon>Campylobacterales</taxon>
        <taxon>Campylobacteraceae</taxon>
        <taxon>Campylobacter</taxon>
    </lineage>
</organism>
<dbReference type="EMBL" id="CP063091">
    <property type="protein sequence ID" value="QOR05049.1"/>
    <property type="molecule type" value="Genomic_DNA"/>
</dbReference>
<keyword evidence="3 8" id="KW-0489">Methyltransferase</keyword>
<dbReference type="Pfam" id="PF18135">
    <property type="entry name" value="Type_ISP_C"/>
    <property type="match status" value="1"/>
</dbReference>
<name>A0ABX6TZ41_9BACT</name>
<dbReference type="InterPro" id="IPR003356">
    <property type="entry name" value="DNA_methylase_A-5"/>
</dbReference>
<dbReference type="InterPro" id="IPR041635">
    <property type="entry name" value="Type_ISP_LLaBIII_C"/>
</dbReference>
<sequence length="1007" mass="117866">MILQDYLKSIKNMKENDRELSHRPALENFLKALKNELSSKHKDFEKLNIKHEPNNKEKFGMPDFEVTRADLLVGLIENKRINTDLKSIVQSEQIAKYMQIKDNIILTDYLHFSLVRQNDKNQAKIIKECKICDFNALKSLANAKSGGHLEDKEKELLELFELFLSYKPKPITSALEFASALAGRTRNLRGSLERCEQEAHIKGLYNTFKRELYEKLEFSEFCDSFAQTLTYSLFLAKLNNNNNEKIRLSTAADFIPNNFPLVQTMSEFLRKLDKVDIKWLLEDMLYIINHIDTASIIKELNKTFEKDLSGIPTTALHKDPYLHFYETFLRYYDPQLRELRGVYYTPASVVNFIINAIDSVLKRDFELSGLSAALDNENITLLDFATGTGAFLLEAFRKALGDIEDKNSTRCEPKKLLTRFFGFEYLIAPYTIAHLKLHQSFKEEFEQPLEDEERVGIYLTNTLYFKDIKQEQNDKSNIHDSEHPELIEEAINAQKTKEKQILIITGNPPYSGASANKGLFEDNIRITYGLEPESQLNEEQQRLIKRYLNAKDSKEKPKDYLSLKTTFKKAFEKNKLKDEKNTKWLLDDYVKFICFAESKIKEQERGIFAFISNNSFLDNPTFRGMRYSLLKSFDAIYILDLHGNTRKKEATPDGNKDENVFDIMQGVSINIFIKNTSCNDSLASLYHYDLYGKRKDKYKFLYENSLDSIEWKELNPQDPFYLFIPQNDDLRAEYEKGWSVKDMFRVSGVGITSAHDNFVIDISKEKLLQKFESFKRSSPNANELYKTFGVKEKKGWDILQGWKNLQNQNDLSKFIKKIAYRPFDFRYIFYERKLVWRCVEDIMKHFLQGENQALIVSRQSSAVGDSEINTIAITDKMVDINFYRRGGEQVMPLYLKNTESPQNKSSKILKNTQEREKDAEKGGWVENFTPEFREFIDKKYNEHFEPLEILGYIYAVLFHKGYRERYLDFLKIDFPKVPFVDSKEKFLELSQLGLELIDVHLMRENRA</sequence>